<reference evidence="1" key="1">
    <citation type="journal article" date="2012" name="PLoS Genet.">
        <title>Comparative analysis of the genomes of two field isolates of the rice blast fungus Magnaporthe oryzae.</title>
        <authorList>
            <person name="Xue M."/>
            <person name="Yang J."/>
            <person name="Li Z."/>
            <person name="Hu S."/>
            <person name="Yao N."/>
            <person name="Dean R.A."/>
            <person name="Zhao W."/>
            <person name="Shen M."/>
            <person name="Zhang H."/>
            <person name="Li C."/>
            <person name="Liu L."/>
            <person name="Cao L."/>
            <person name="Xu X."/>
            <person name="Xing Y."/>
            <person name="Hsiang T."/>
            <person name="Zhang Z."/>
            <person name="Xu J.R."/>
            <person name="Peng Y.L."/>
        </authorList>
    </citation>
    <scope>NUCLEOTIDE SEQUENCE</scope>
    <source>
        <strain evidence="1">Y34</strain>
    </source>
</reference>
<protein>
    <submittedName>
        <fullName evidence="1">Uncharacterized protein</fullName>
    </submittedName>
</protein>
<organism evidence="1">
    <name type="scientific">Pyricularia oryzae (strain Y34)</name>
    <name type="common">Rice blast fungus</name>
    <name type="synonym">Magnaporthe oryzae</name>
    <dbReference type="NCBI Taxonomy" id="1143189"/>
    <lineage>
        <taxon>Eukaryota</taxon>
        <taxon>Fungi</taxon>
        <taxon>Dikarya</taxon>
        <taxon>Ascomycota</taxon>
        <taxon>Pezizomycotina</taxon>
        <taxon>Sordariomycetes</taxon>
        <taxon>Sordariomycetidae</taxon>
        <taxon>Magnaporthales</taxon>
        <taxon>Pyriculariaceae</taxon>
        <taxon>Pyricularia</taxon>
    </lineage>
</organism>
<dbReference type="EMBL" id="JH793006">
    <property type="protein sequence ID" value="ELQ40924.1"/>
    <property type="molecule type" value="Genomic_DNA"/>
</dbReference>
<dbReference type="AlphaFoldDB" id="A0AA97PND1"/>
<accession>A0AA97PND1</accession>
<proteinExistence type="predicted"/>
<dbReference type="Proteomes" id="UP000011086">
    <property type="component" value="Unassembled WGS sequence"/>
</dbReference>
<evidence type="ECO:0000313" key="1">
    <source>
        <dbReference type="EMBL" id="ELQ40924.1"/>
    </source>
</evidence>
<name>A0AA97PND1_PYRO3</name>
<gene>
    <name evidence="1" type="ORF">OOU_Y34scaffold00323g2</name>
</gene>
<sequence length="78" mass="8455">MFSLEQKRSIIFRFCRFRSIIRVAALGSNYPPAHEGILAVVRGAQSCMHALFKAPPCDAMDAGSKPVSLFGKAPGLAF</sequence>